<feature type="active site" evidence="11 12">
    <location>
        <position position="198"/>
    </location>
</feature>
<evidence type="ECO:0000259" key="13">
    <source>
        <dbReference type="Pfam" id="PF00117"/>
    </source>
</evidence>
<reference evidence="14" key="1">
    <citation type="submission" date="2020-10" db="EMBL/GenBank/DDBJ databases">
        <authorList>
            <person name="Gilroy R."/>
        </authorList>
    </citation>
    <scope>NUCLEOTIDE SEQUENCE</scope>
    <source>
        <strain evidence="14">ChiGjej1B1-2707</strain>
    </source>
</reference>
<name>A0A9D1A054_9ACTN</name>
<comment type="subunit">
    <text evidence="2 11">Heterodimer of HisH and HisF.</text>
</comment>
<evidence type="ECO:0000256" key="9">
    <source>
        <dbReference type="ARBA" id="ARBA00047838"/>
    </source>
</evidence>
<dbReference type="InterPro" id="IPR029062">
    <property type="entry name" value="Class_I_gatase-like"/>
</dbReference>
<evidence type="ECO:0000313" key="14">
    <source>
        <dbReference type="EMBL" id="HIR01375.1"/>
    </source>
</evidence>
<gene>
    <name evidence="11 14" type="primary">hisH</name>
    <name evidence="14" type="ORF">IAA69_03840</name>
</gene>
<evidence type="ECO:0000256" key="6">
    <source>
        <dbReference type="ARBA" id="ARBA00023102"/>
    </source>
</evidence>
<dbReference type="PROSITE" id="PS51274">
    <property type="entry name" value="GATASE_COBBQ"/>
    <property type="match status" value="1"/>
</dbReference>
<sequence>MAPDIVVIDYHKGNIASVVRGLTAAGGRARISDDPAEIGRADALVLPGVGSFGDAMAYLNESGQATAIKRAIEAGTPFLGICLGLQLLFDWGTEGHEDELDENGRVAGLGVLRGHCDLLPQVGLKIPHVGWDQVHLTGAGRENPLTRGVIEGSNFYFTHSYVVYDAREEDVLGTTDYACVFLSVVGRENVFAAQFHPEKSSEKGGRLMDAFVRIVEERA</sequence>
<evidence type="ECO:0000256" key="11">
    <source>
        <dbReference type="HAMAP-Rule" id="MF_00278"/>
    </source>
</evidence>
<evidence type="ECO:0000256" key="5">
    <source>
        <dbReference type="ARBA" id="ARBA00022962"/>
    </source>
</evidence>
<comment type="catalytic activity">
    <reaction evidence="9 11">
        <text>5-[(5-phospho-1-deoxy-D-ribulos-1-ylimino)methylamino]-1-(5-phospho-beta-D-ribosyl)imidazole-4-carboxamide + L-glutamine = D-erythro-1-(imidazol-4-yl)glycerol 3-phosphate + 5-amino-1-(5-phospho-beta-D-ribosyl)imidazole-4-carboxamide + L-glutamate + H(+)</text>
        <dbReference type="Rhea" id="RHEA:24793"/>
        <dbReference type="ChEBI" id="CHEBI:15378"/>
        <dbReference type="ChEBI" id="CHEBI:29985"/>
        <dbReference type="ChEBI" id="CHEBI:58278"/>
        <dbReference type="ChEBI" id="CHEBI:58359"/>
        <dbReference type="ChEBI" id="CHEBI:58475"/>
        <dbReference type="ChEBI" id="CHEBI:58525"/>
        <dbReference type="EC" id="4.3.2.10"/>
    </reaction>
</comment>
<dbReference type="EMBL" id="DVGB01000045">
    <property type="protein sequence ID" value="HIR01375.1"/>
    <property type="molecule type" value="Genomic_DNA"/>
</dbReference>
<dbReference type="AlphaFoldDB" id="A0A9D1A054"/>
<dbReference type="GO" id="GO:0000105">
    <property type="term" value="P:L-histidine biosynthetic process"/>
    <property type="evidence" value="ECO:0007669"/>
    <property type="project" value="UniProtKB-UniRule"/>
</dbReference>
<evidence type="ECO:0000256" key="1">
    <source>
        <dbReference type="ARBA" id="ARBA00005091"/>
    </source>
</evidence>
<comment type="subcellular location">
    <subcellularLocation>
        <location evidence="11">Cytoplasm</location>
    </subcellularLocation>
</comment>
<evidence type="ECO:0000313" key="15">
    <source>
        <dbReference type="Proteomes" id="UP000824261"/>
    </source>
</evidence>
<feature type="active site" evidence="11 12">
    <location>
        <position position="196"/>
    </location>
</feature>
<evidence type="ECO:0000256" key="4">
    <source>
        <dbReference type="ARBA" id="ARBA00022801"/>
    </source>
</evidence>
<dbReference type="EC" id="4.3.2.10" evidence="11"/>
<dbReference type="InterPro" id="IPR017926">
    <property type="entry name" value="GATASE"/>
</dbReference>
<evidence type="ECO:0000256" key="7">
    <source>
        <dbReference type="ARBA" id="ARBA00023239"/>
    </source>
</evidence>
<organism evidence="14 15">
    <name type="scientific">Candidatus Aveggerthella stercoripullorum</name>
    <dbReference type="NCBI Taxonomy" id="2840688"/>
    <lineage>
        <taxon>Bacteria</taxon>
        <taxon>Bacillati</taxon>
        <taxon>Actinomycetota</taxon>
        <taxon>Coriobacteriia</taxon>
        <taxon>Eggerthellales</taxon>
        <taxon>Eggerthellaceae</taxon>
        <taxon>Eggerthellaceae incertae sedis</taxon>
        <taxon>Candidatus Aveggerthella</taxon>
    </lineage>
</organism>
<dbReference type="Gene3D" id="3.40.50.880">
    <property type="match status" value="1"/>
</dbReference>
<dbReference type="GO" id="GO:0004359">
    <property type="term" value="F:glutaminase activity"/>
    <property type="evidence" value="ECO:0007669"/>
    <property type="project" value="UniProtKB-EC"/>
</dbReference>
<evidence type="ECO:0000256" key="8">
    <source>
        <dbReference type="ARBA" id="ARBA00025299"/>
    </source>
</evidence>
<dbReference type="Pfam" id="PF00117">
    <property type="entry name" value="GATase"/>
    <property type="match status" value="1"/>
</dbReference>
<dbReference type="CDD" id="cd01748">
    <property type="entry name" value="GATase1_IGP_Synthase"/>
    <property type="match status" value="1"/>
</dbReference>
<accession>A0A9D1A054</accession>
<protein>
    <recommendedName>
        <fullName evidence="11">Imidazole glycerol phosphate synthase subunit HisH</fullName>
        <ecNumber evidence="11">4.3.2.10</ecNumber>
    </recommendedName>
    <alternativeName>
        <fullName evidence="11">IGP synthase glutaminase subunit</fullName>
        <ecNumber evidence="11">3.5.1.2</ecNumber>
    </alternativeName>
    <alternativeName>
        <fullName evidence="11">IGP synthase subunit HisH</fullName>
    </alternativeName>
    <alternativeName>
        <fullName evidence="11">ImGP synthase subunit HisH</fullName>
        <shortName evidence="11">IGPS subunit HisH</shortName>
    </alternativeName>
</protein>
<feature type="domain" description="Glutamine amidotransferase" evidence="13">
    <location>
        <begin position="6"/>
        <end position="206"/>
    </location>
</feature>
<keyword evidence="7 11" id="KW-0456">Lyase</keyword>
<dbReference type="SUPFAM" id="SSF52317">
    <property type="entry name" value="Class I glutamine amidotransferase-like"/>
    <property type="match status" value="1"/>
</dbReference>
<dbReference type="GO" id="GO:0005737">
    <property type="term" value="C:cytoplasm"/>
    <property type="evidence" value="ECO:0007669"/>
    <property type="project" value="UniProtKB-SubCell"/>
</dbReference>
<dbReference type="InterPro" id="IPR010139">
    <property type="entry name" value="Imidazole-glycPsynth_HisH"/>
</dbReference>
<evidence type="ECO:0000256" key="3">
    <source>
        <dbReference type="ARBA" id="ARBA00022605"/>
    </source>
</evidence>
<feature type="active site" description="Nucleophile" evidence="11 12">
    <location>
        <position position="82"/>
    </location>
</feature>
<dbReference type="PANTHER" id="PTHR42701:SF1">
    <property type="entry name" value="IMIDAZOLE GLYCEROL PHOSPHATE SYNTHASE SUBUNIT HISH"/>
    <property type="match status" value="1"/>
</dbReference>
<keyword evidence="11" id="KW-0963">Cytoplasm</keyword>
<dbReference type="PIRSF" id="PIRSF000495">
    <property type="entry name" value="Amidotransf_hisH"/>
    <property type="match status" value="1"/>
</dbReference>
<comment type="pathway">
    <text evidence="1 11">Amino-acid biosynthesis; L-histidine biosynthesis; L-histidine from 5-phospho-alpha-D-ribose 1-diphosphate: step 5/9.</text>
</comment>
<evidence type="ECO:0000256" key="10">
    <source>
        <dbReference type="ARBA" id="ARBA00049534"/>
    </source>
</evidence>
<dbReference type="HAMAP" id="MF_00278">
    <property type="entry name" value="HisH"/>
    <property type="match status" value="1"/>
</dbReference>
<dbReference type="NCBIfam" id="TIGR01855">
    <property type="entry name" value="IMP_synth_hisH"/>
    <property type="match status" value="1"/>
</dbReference>
<keyword evidence="4 11" id="KW-0378">Hydrolase</keyword>
<keyword evidence="6 11" id="KW-0368">Histidine biosynthesis</keyword>
<dbReference type="GO" id="GO:0000107">
    <property type="term" value="F:imidazoleglycerol-phosphate synthase activity"/>
    <property type="evidence" value="ECO:0007669"/>
    <property type="project" value="UniProtKB-UniRule"/>
</dbReference>
<dbReference type="GO" id="GO:0016829">
    <property type="term" value="F:lyase activity"/>
    <property type="evidence" value="ECO:0007669"/>
    <property type="project" value="UniProtKB-KW"/>
</dbReference>
<keyword evidence="3 11" id="KW-0028">Amino-acid biosynthesis</keyword>
<comment type="catalytic activity">
    <reaction evidence="10 11">
        <text>L-glutamine + H2O = L-glutamate + NH4(+)</text>
        <dbReference type="Rhea" id="RHEA:15889"/>
        <dbReference type="ChEBI" id="CHEBI:15377"/>
        <dbReference type="ChEBI" id="CHEBI:28938"/>
        <dbReference type="ChEBI" id="CHEBI:29985"/>
        <dbReference type="ChEBI" id="CHEBI:58359"/>
        <dbReference type="EC" id="3.5.1.2"/>
    </reaction>
</comment>
<keyword evidence="5 11" id="KW-0315">Glutamine amidotransferase</keyword>
<dbReference type="EC" id="3.5.1.2" evidence="11"/>
<comment type="function">
    <text evidence="8 11">IGPS catalyzes the conversion of PRFAR and glutamine to IGP, AICAR and glutamate. The HisH subunit catalyzes the hydrolysis of glutamine to glutamate and ammonia as part of the synthesis of IGP and AICAR. The resulting ammonia molecule is channeled to the active site of HisF.</text>
</comment>
<reference evidence="14" key="2">
    <citation type="journal article" date="2021" name="PeerJ">
        <title>Extensive microbial diversity within the chicken gut microbiome revealed by metagenomics and culture.</title>
        <authorList>
            <person name="Gilroy R."/>
            <person name="Ravi A."/>
            <person name="Getino M."/>
            <person name="Pursley I."/>
            <person name="Horton D.L."/>
            <person name="Alikhan N.F."/>
            <person name="Baker D."/>
            <person name="Gharbi K."/>
            <person name="Hall N."/>
            <person name="Watson M."/>
            <person name="Adriaenssens E.M."/>
            <person name="Foster-Nyarko E."/>
            <person name="Jarju S."/>
            <person name="Secka A."/>
            <person name="Antonio M."/>
            <person name="Oren A."/>
            <person name="Chaudhuri R.R."/>
            <person name="La Ragione R."/>
            <person name="Hildebrand F."/>
            <person name="Pallen M.J."/>
        </authorList>
    </citation>
    <scope>NUCLEOTIDE SEQUENCE</scope>
    <source>
        <strain evidence="14">ChiGjej1B1-2707</strain>
    </source>
</reference>
<dbReference type="PROSITE" id="PS51273">
    <property type="entry name" value="GATASE_TYPE_1"/>
    <property type="match status" value="1"/>
</dbReference>
<dbReference type="PANTHER" id="PTHR42701">
    <property type="entry name" value="IMIDAZOLE GLYCEROL PHOSPHATE SYNTHASE SUBUNIT HISH"/>
    <property type="match status" value="1"/>
</dbReference>
<comment type="caution">
    <text evidence="14">The sequence shown here is derived from an EMBL/GenBank/DDBJ whole genome shotgun (WGS) entry which is preliminary data.</text>
</comment>
<evidence type="ECO:0000256" key="12">
    <source>
        <dbReference type="PIRSR" id="PIRSR000495-1"/>
    </source>
</evidence>
<proteinExistence type="inferred from homology"/>
<dbReference type="Proteomes" id="UP000824261">
    <property type="component" value="Unassembled WGS sequence"/>
</dbReference>
<evidence type="ECO:0000256" key="2">
    <source>
        <dbReference type="ARBA" id="ARBA00011152"/>
    </source>
</evidence>